<dbReference type="SUPFAM" id="SSF90123">
    <property type="entry name" value="ABC transporter transmembrane region"/>
    <property type="match status" value="1"/>
</dbReference>
<name>T1ILP4_STRMM</name>
<dbReference type="Pfam" id="PF00664">
    <property type="entry name" value="ABC_membrane"/>
    <property type="match status" value="1"/>
</dbReference>
<evidence type="ECO:0000256" key="13">
    <source>
        <dbReference type="ARBA" id="ARBA00034018"/>
    </source>
</evidence>
<dbReference type="Proteomes" id="UP000014500">
    <property type="component" value="Unassembled WGS sequence"/>
</dbReference>
<dbReference type="PANTHER" id="PTHR43394">
    <property type="entry name" value="ATP-DEPENDENT PERMEASE MDL1, MITOCHONDRIAL"/>
    <property type="match status" value="1"/>
</dbReference>
<dbReference type="CDD" id="cd03249">
    <property type="entry name" value="ABC_MTABC3_MDL1_MDL2"/>
    <property type="match status" value="1"/>
</dbReference>
<reference evidence="17" key="2">
    <citation type="submission" date="2015-02" db="UniProtKB">
        <authorList>
            <consortium name="EnsemblMetazoa"/>
        </authorList>
    </citation>
    <scope>IDENTIFICATION</scope>
</reference>
<evidence type="ECO:0000256" key="12">
    <source>
        <dbReference type="ARBA" id="ARBA00023180"/>
    </source>
</evidence>
<dbReference type="GO" id="GO:0005743">
    <property type="term" value="C:mitochondrial inner membrane"/>
    <property type="evidence" value="ECO:0007669"/>
    <property type="project" value="TreeGrafter"/>
</dbReference>
<comment type="similarity">
    <text evidence="2">Belongs to the ABC transporter superfamily. ABCB family. Multidrug resistance exporter (TC 3.A.1.201) subfamily.</text>
</comment>
<dbReference type="GO" id="GO:0097254">
    <property type="term" value="P:renal tubular secretion"/>
    <property type="evidence" value="ECO:0007669"/>
    <property type="project" value="UniProtKB-ARBA"/>
</dbReference>
<feature type="transmembrane region" description="Helical" evidence="14">
    <location>
        <begin position="152"/>
        <end position="175"/>
    </location>
</feature>
<comment type="catalytic activity">
    <reaction evidence="13">
        <text>ATP + H2O + xenobioticSide 1 = ADP + phosphate + xenobioticSide 2.</text>
        <dbReference type="EC" id="7.6.2.2"/>
    </reaction>
</comment>
<keyword evidence="11 14" id="KW-0472">Membrane</keyword>
<dbReference type="eggNOG" id="KOG0055">
    <property type="taxonomic scope" value="Eukaryota"/>
</dbReference>
<dbReference type="SUPFAM" id="SSF52540">
    <property type="entry name" value="P-loop containing nucleoside triphosphate hydrolases"/>
    <property type="match status" value="2"/>
</dbReference>
<dbReference type="InterPro" id="IPR011527">
    <property type="entry name" value="ABC1_TM_dom"/>
</dbReference>
<dbReference type="AlphaFoldDB" id="T1ILP4"/>
<evidence type="ECO:0000256" key="3">
    <source>
        <dbReference type="ARBA" id="ARBA00012191"/>
    </source>
</evidence>
<keyword evidence="4" id="KW-0813">Transport</keyword>
<evidence type="ECO:0000256" key="7">
    <source>
        <dbReference type="ARBA" id="ARBA00022741"/>
    </source>
</evidence>
<feature type="transmembrane region" description="Helical" evidence="14">
    <location>
        <begin position="271"/>
        <end position="294"/>
    </location>
</feature>
<dbReference type="InterPro" id="IPR017871">
    <property type="entry name" value="ABC_transporter-like_CS"/>
</dbReference>
<organism evidence="17 18">
    <name type="scientific">Strigamia maritima</name>
    <name type="common">European centipede</name>
    <name type="synonym">Geophilus maritimus</name>
    <dbReference type="NCBI Taxonomy" id="126957"/>
    <lineage>
        <taxon>Eukaryota</taxon>
        <taxon>Metazoa</taxon>
        <taxon>Ecdysozoa</taxon>
        <taxon>Arthropoda</taxon>
        <taxon>Myriapoda</taxon>
        <taxon>Chilopoda</taxon>
        <taxon>Pleurostigmophora</taxon>
        <taxon>Geophilomorpha</taxon>
        <taxon>Linotaeniidae</taxon>
        <taxon>Strigamia</taxon>
    </lineage>
</organism>
<dbReference type="GO" id="GO:0015421">
    <property type="term" value="F:ABC-type oligopeptide transporter activity"/>
    <property type="evidence" value="ECO:0007669"/>
    <property type="project" value="TreeGrafter"/>
</dbReference>
<keyword evidence="18" id="KW-1185">Reference proteome</keyword>
<evidence type="ECO:0000256" key="10">
    <source>
        <dbReference type="ARBA" id="ARBA00022989"/>
    </source>
</evidence>
<dbReference type="PROSITE" id="PS50893">
    <property type="entry name" value="ABC_TRANSPORTER_2"/>
    <property type="match status" value="1"/>
</dbReference>
<dbReference type="Gene3D" id="1.20.1560.10">
    <property type="entry name" value="ABC transporter type 1, transmembrane domain"/>
    <property type="match status" value="1"/>
</dbReference>
<evidence type="ECO:0000256" key="8">
    <source>
        <dbReference type="ARBA" id="ARBA00022840"/>
    </source>
</evidence>
<dbReference type="PROSITE" id="PS50929">
    <property type="entry name" value="ABC_TM1F"/>
    <property type="match status" value="1"/>
</dbReference>
<dbReference type="InterPro" id="IPR003593">
    <property type="entry name" value="AAA+_ATPase"/>
</dbReference>
<comment type="subcellular location">
    <subcellularLocation>
        <location evidence="1">Membrane</location>
        <topology evidence="1">Multi-pass membrane protein</topology>
    </subcellularLocation>
</comment>
<feature type="transmembrane region" description="Helical" evidence="14">
    <location>
        <begin position="195"/>
        <end position="219"/>
    </location>
</feature>
<dbReference type="PROSITE" id="PS00211">
    <property type="entry name" value="ABC_TRANSPORTER_1"/>
    <property type="match status" value="1"/>
</dbReference>
<evidence type="ECO:0000313" key="17">
    <source>
        <dbReference type="EnsemblMetazoa" id="SMAR001880-PA"/>
    </source>
</evidence>
<dbReference type="FunFam" id="3.40.50.300:FF:000479">
    <property type="entry name" value="Multidrug resistance protein 1A"/>
    <property type="match status" value="1"/>
</dbReference>
<feature type="domain" description="ABC transporter" evidence="15">
    <location>
        <begin position="479"/>
        <end position="717"/>
    </location>
</feature>
<dbReference type="InterPro" id="IPR003439">
    <property type="entry name" value="ABC_transporter-like_ATP-bd"/>
</dbReference>
<dbReference type="GO" id="GO:0008559">
    <property type="term" value="F:ABC-type xenobiotic transporter activity"/>
    <property type="evidence" value="ECO:0007669"/>
    <property type="project" value="UniProtKB-EC"/>
</dbReference>
<keyword evidence="9" id="KW-1278">Translocase</keyword>
<evidence type="ECO:0000256" key="14">
    <source>
        <dbReference type="SAM" id="Phobius"/>
    </source>
</evidence>
<dbReference type="EnsemblMetazoa" id="SMAR001880-RA">
    <property type="protein sequence ID" value="SMAR001880-PA"/>
    <property type="gene ID" value="SMAR001880"/>
</dbReference>
<keyword evidence="7" id="KW-0547">Nucleotide-binding</keyword>
<protein>
    <recommendedName>
        <fullName evidence="3">ABC-type xenobiotic transporter</fullName>
        <ecNumber evidence="3">7.6.2.2</ecNumber>
    </recommendedName>
</protein>
<dbReference type="EMBL" id="JH430884">
    <property type="status" value="NOT_ANNOTATED_CDS"/>
    <property type="molecule type" value="Genomic_DNA"/>
</dbReference>
<proteinExistence type="inferred from homology"/>
<dbReference type="Pfam" id="PF00005">
    <property type="entry name" value="ABC_tran"/>
    <property type="match status" value="1"/>
</dbReference>
<dbReference type="GO" id="GO:0017085">
    <property type="term" value="P:response to insecticide"/>
    <property type="evidence" value="ECO:0007669"/>
    <property type="project" value="UniProtKB-ARBA"/>
</dbReference>
<keyword evidence="6" id="KW-0677">Repeat</keyword>
<accession>T1ILP4</accession>
<dbReference type="InterPro" id="IPR036640">
    <property type="entry name" value="ABC1_TM_sf"/>
</dbReference>
<dbReference type="PhylomeDB" id="T1ILP4"/>
<dbReference type="OMA" id="HERRTFN"/>
<sequence>IKNPAILLLDEATSALDNESETKILDFLTRADCGRTVITIAHRLSSVRTVDRIIGIKDGRVVEQGTPHELIEAKGLYYQLLQVLGEKDPVDEVNTQNERRCLSKQQHNFLTNDYHQVINNDNTEKDSNGLSANKSQLYRLFRAIVKLCKNDILIFVGIVFMSILYVCCLLARPFTSANLQNLIIEKSYYSHDRDFAFWAGLIILTAICISLSFIIKLLMQSIAEENLLLRIQQRSLAEILRQEVGWFDEPAHNIGNLCSLMMIDAENVKKIPGAIFGSWVFTSLAFTVMITFGLWFQWKLALAIGVMNIVFFLSYYAKEKLDRQILLQRDTADTRANNLAIEAIRNVPTVVSQHIQHLISDKYNKLLGATNGYANMLIHKRALAVASADAFCFLALTIATSYGGYLMSCNELNYIEFQTINSLLINNMWEVIIAFSSIPSFSKACTSAIRLVELFDRKPLNDPSESAGIQLSTAIRPKIEFCDVGFSYPTSPTDKILNHFNLVIDRGEKVAFIGASGCGKTTCVQLLQRFYDPIDGKVTLNGYDVRSFNISFLRSLIGYVPQEPVLFSRSIGENIAYGNNERKIEIYEIIEAAKTANIHEFITSLQEGYDTLIGARGVELSGGQKQRVAIARALVKKPKILLLDEATSALDNDSEKAVQQSLEKVMKDRTCIIVAHRLSTIQNADKIVVFSQGKIVEIGSPQQLLATKGTYYELLHAQSHKELN</sequence>
<evidence type="ECO:0000256" key="2">
    <source>
        <dbReference type="ARBA" id="ARBA00007577"/>
    </source>
</evidence>
<evidence type="ECO:0000256" key="11">
    <source>
        <dbReference type="ARBA" id="ARBA00023136"/>
    </source>
</evidence>
<dbReference type="SMART" id="SM00382">
    <property type="entry name" value="AAA"/>
    <property type="match status" value="1"/>
</dbReference>
<dbReference type="GO" id="GO:0090374">
    <property type="term" value="P:oligopeptide export from mitochondrion"/>
    <property type="evidence" value="ECO:0007669"/>
    <property type="project" value="TreeGrafter"/>
</dbReference>
<keyword evidence="8" id="KW-0067">ATP-binding</keyword>
<dbReference type="InterPro" id="IPR027417">
    <property type="entry name" value="P-loop_NTPase"/>
</dbReference>
<dbReference type="HOGENOM" id="CLU_000604_84_3_1"/>
<dbReference type="Gene3D" id="3.40.50.300">
    <property type="entry name" value="P-loop containing nucleotide triphosphate hydrolases"/>
    <property type="match status" value="2"/>
</dbReference>
<evidence type="ECO:0000256" key="5">
    <source>
        <dbReference type="ARBA" id="ARBA00022692"/>
    </source>
</evidence>
<dbReference type="GO" id="GO:0016887">
    <property type="term" value="F:ATP hydrolysis activity"/>
    <property type="evidence" value="ECO:0007669"/>
    <property type="project" value="InterPro"/>
</dbReference>
<feature type="domain" description="ABC transmembrane type-1" evidence="16">
    <location>
        <begin position="156"/>
        <end position="443"/>
    </location>
</feature>
<evidence type="ECO:0000256" key="1">
    <source>
        <dbReference type="ARBA" id="ARBA00004141"/>
    </source>
</evidence>
<evidence type="ECO:0000256" key="4">
    <source>
        <dbReference type="ARBA" id="ARBA00022448"/>
    </source>
</evidence>
<feature type="transmembrane region" description="Helical" evidence="14">
    <location>
        <begin position="300"/>
        <end position="317"/>
    </location>
</feature>
<dbReference type="EC" id="7.6.2.2" evidence="3"/>
<evidence type="ECO:0000256" key="9">
    <source>
        <dbReference type="ARBA" id="ARBA00022967"/>
    </source>
</evidence>
<evidence type="ECO:0000256" key="6">
    <source>
        <dbReference type="ARBA" id="ARBA00022737"/>
    </source>
</evidence>
<reference evidence="18" key="1">
    <citation type="submission" date="2011-05" db="EMBL/GenBank/DDBJ databases">
        <authorList>
            <person name="Richards S.R."/>
            <person name="Qu J."/>
            <person name="Jiang H."/>
            <person name="Jhangiani S.N."/>
            <person name="Agravi P."/>
            <person name="Goodspeed R."/>
            <person name="Gross S."/>
            <person name="Mandapat C."/>
            <person name="Jackson L."/>
            <person name="Mathew T."/>
            <person name="Pu L."/>
            <person name="Thornton R."/>
            <person name="Saada N."/>
            <person name="Wilczek-Boney K.B."/>
            <person name="Lee S."/>
            <person name="Kovar C."/>
            <person name="Wu Y."/>
            <person name="Scherer S.E."/>
            <person name="Worley K.C."/>
            <person name="Muzny D.M."/>
            <person name="Gibbs R."/>
        </authorList>
    </citation>
    <scope>NUCLEOTIDE SEQUENCE</scope>
    <source>
        <strain evidence="18">Brora</strain>
    </source>
</reference>
<keyword evidence="10 14" id="KW-1133">Transmembrane helix</keyword>
<evidence type="ECO:0000259" key="15">
    <source>
        <dbReference type="PROSITE" id="PS50893"/>
    </source>
</evidence>
<keyword evidence="12" id="KW-0325">Glycoprotein</keyword>
<feature type="transmembrane region" description="Helical" evidence="14">
    <location>
        <begin position="382"/>
        <end position="405"/>
    </location>
</feature>
<dbReference type="GO" id="GO:0005524">
    <property type="term" value="F:ATP binding"/>
    <property type="evidence" value="ECO:0007669"/>
    <property type="project" value="UniProtKB-KW"/>
</dbReference>
<dbReference type="STRING" id="126957.T1ILP4"/>
<evidence type="ECO:0000259" key="16">
    <source>
        <dbReference type="PROSITE" id="PS50929"/>
    </source>
</evidence>
<keyword evidence="5 14" id="KW-0812">Transmembrane</keyword>
<dbReference type="PANTHER" id="PTHR43394:SF11">
    <property type="entry name" value="ATP-BINDING CASSETTE TRANSPORTER"/>
    <property type="match status" value="1"/>
</dbReference>
<evidence type="ECO:0000313" key="18">
    <source>
        <dbReference type="Proteomes" id="UP000014500"/>
    </source>
</evidence>
<dbReference type="InterPro" id="IPR039421">
    <property type="entry name" value="Type_1_exporter"/>
</dbReference>